<dbReference type="InterPro" id="IPR018247">
    <property type="entry name" value="EF_Hand_1_Ca_BS"/>
</dbReference>
<evidence type="ECO:0000256" key="1">
    <source>
        <dbReference type="SAM" id="MobiDB-lite"/>
    </source>
</evidence>
<feature type="chain" id="PRO_5003120068" evidence="2">
    <location>
        <begin position="21"/>
        <end position="625"/>
    </location>
</feature>
<reference evidence="3 4" key="1">
    <citation type="journal article" date="2010" name="Proc. Natl. Acad. Sci. U.S.A.">
        <title>A Nitrospira metagenome illuminates the physiology and evolution of globally important nitrite-oxidizing bacteria.</title>
        <authorList>
            <person name="Lucker S."/>
            <person name="Wagner M."/>
            <person name="Maixner F."/>
            <person name="Pelletier E."/>
            <person name="Koch H."/>
            <person name="Vacherie B."/>
            <person name="Rattei T."/>
            <person name="Sinninghe Damste J."/>
            <person name="Spieck E."/>
            <person name="Le Paslier D."/>
            <person name="Daims H."/>
        </authorList>
    </citation>
    <scope>NUCLEOTIDE SEQUENCE [LARGE SCALE GENOMIC DNA]</scope>
</reference>
<evidence type="ECO:0000313" key="3">
    <source>
        <dbReference type="EMBL" id="CBK43036.1"/>
    </source>
</evidence>
<evidence type="ECO:0000256" key="2">
    <source>
        <dbReference type="SAM" id="SignalP"/>
    </source>
</evidence>
<dbReference type="AlphaFoldDB" id="D8PIE9"/>
<evidence type="ECO:0000313" key="4">
    <source>
        <dbReference type="Proteomes" id="UP000001660"/>
    </source>
</evidence>
<organism evidence="3 4">
    <name type="scientific">Nitrospira defluvii</name>
    <dbReference type="NCBI Taxonomy" id="330214"/>
    <lineage>
        <taxon>Bacteria</taxon>
        <taxon>Pseudomonadati</taxon>
        <taxon>Nitrospirota</taxon>
        <taxon>Nitrospiria</taxon>
        <taxon>Nitrospirales</taxon>
        <taxon>Nitrospiraceae</taxon>
        <taxon>Nitrospira</taxon>
    </lineage>
</organism>
<dbReference type="PROSITE" id="PS51257">
    <property type="entry name" value="PROKAR_LIPOPROTEIN"/>
    <property type="match status" value="1"/>
</dbReference>
<dbReference type="HOGENOM" id="CLU_437247_0_0_0"/>
<feature type="region of interest" description="Disordered" evidence="1">
    <location>
        <begin position="589"/>
        <end position="625"/>
    </location>
</feature>
<dbReference type="eggNOG" id="COG4249">
    <property type="taxonomic scope" value="Bacteria"/>
</dbReference>
<dbReference type="KEGG" id="nde:NIDE3349"/>
<sequence length="625" mass="67137">MKTHRALILGMLLLPVLASAGCESIKSRFSRQTLPDLGPPVPLTIQMDVDPSLSAAKTEYIDGCGRIRPFSIGPTVEDMLIQAAHQTFRAVVLPGSHASAGKPDVTVRIRMLDPRFKIQPDALYDRAPAELSLDALAEFFDAAGAPLAERPLQSTRKERLQLELTQQRCDYIVDPLLQDASTVLATQFMQEARVLLDPTHAAAAAASAPPASVVPTEAAQKPAGIVPANSTTTMASPLSFKATLLDENSNLLLEGGERIRVRVDIVNTDSQAVQPMTVQLAGPPALIAQFPATKLSTGTIEAGGSKSLEFIATLPQSLNPQQAEFQVSLASGTGQPVPAPQTLLASVRPTGITTDDVDHVPAPTTEGQRSGDYLLSIGISSYREPHIGARKYAALDAEMVATYVQALGGLPKNNVRLLQDWSALRPDIEEALLDWLPSKLTQDSLVTVYFAGQAVVSPTGDTFLIPYDGSLGSTSRLYPLKDLEAALERLKAKQVLFIFDGTVLKNGGDGRSKVVAPKWTGTSGKVLHLTGATGFGKSLESDTWRHGLFTYYLLRALRGEADLNRNGEVTIGEVTDYVNRKVPAAARHTFKQEQQPQVFPARQAPDKGMDVVLTRPPTIPATDKP</sequence>
<dbReference type="OrthoDB" id="9759662at2"/>
<feature type="signal peptide" evidence="2">
    <location>
        <begin position="1"/>
        <end position="20"/>
    </location>
</feature>
<dbReference type="EMBL" id="FP929003">
    <property type="protein sequence ID" value="CBK43036.1"/>
    <property type="molecule type" value="Genomic_DNA"/>
</dbReference>
<dbReference type="Proteomes" id="UP000001660">
    <property type="component" value="Chromosome"/>
</dbReference>
<accession>D8PIE9</accession>
<name>D8PIE9_9BACT</name>
<keyword evidence="2" id="KW-0732">Signal</keyword>
<dbReference type="Gene3D" id="3.40.50.1460">
    <property type="match status" value="1"/>
</dbReference>
<dbReference type="STRING" id="330214.NIDE3349"/>
<dbReference type="PROSITE" id="PS00018">
    <property type="entry name" value="EF_HAND_1"/>
    <property type="match status" value="1"/>
</dbReference>
<gene>
    <name evidence="3" type="ORF">NIDE3349</name>
</gene>
<keyword evidence="4" id="KW-1185">Reference proteome</keyword>
<proteinExistence type="predicted"/>
<protein>
    <submittedName>
        <fullName evidence="3">Uncharacterized protein</fullName>
    </submittedName>
</protein>